<dbReference type="Proteomes" id="UP000800038">
    <property type="component" value="Unassembled WGS sequence"/>
</dbReference>
<dbReference type="OrthoDB" id="2922289at2759"/>
<feature type="compositionally biased region" description="Polar residues" evidence="1">
    <location>
        <begin position="670"/>
        <end position="682"/>
    </location>
</feature>
<dbReference type="AlphaFoldDB" id="A0A6A5SKG0"/>
<evidence type="ECO:0000313" key="3">
    <source>
        <dbReference type="Proteomes" id="UP000800038"/>
    </source>
</evidence>
<dbReference type="EMBL" id="ML976068">
    <property type="protein sequence ID" value="KAF1940134.1"/>
    <property type="molecule type" value="Genomic_DNA"/>
</dbReference>
<protein>
    <submittedName>
        <fullName evidence="2">Uncharacterized protein</fullName>
    </submittedName>
</protein>
<keyword evidence="3" id="KW-1185">Reference proteome</keyword>
<feature type="region of interest" description="Disordered" evidence="1">
    <location>
        <begin position="663"/>
        <end position="683"/>
    </location>
</feature>
<evidence type="ECO:0000256" key="1">
    <source>
        <dbReference type="SAM" id="MobiDB-lite"/>
    </source>
</evidence>
<name>A0A6A5SKG0_9PLEO</name>
<organism evidence="2 3">
    <name type="scientific">Clathrospora elynae</name>
    <dbReference type="NCBI Taxonomy" id="706981"/>
    <lineage>
        <taxon>Eukaryota</taxon>
        <taxon>Fungi</taxon>
        <taxon>Dikarya</taxon>
        <taxon>Ascomycota</taxon>
        <taxon>Pezizomycotina</taxon>
        <taxon>Dothideomycetes</taxon>
        <taxon>Pleosporomycetidae</taxon>
        <taxon>Pleosporales</taxon>
        <taxon>Diademaceae</taxon>
        <taxon>Clathrospora</taxon>
    </lineage>
</organism>
<sequence>MALQLPPGSLPNLGHHVNLKPLPPNVAFRETIIKPDGTQTYTDYDSLPGELISLSGLKREAEESSESISKSYVTLNSALKRYEDLVRMRWSKKTRTQRRAILEKAWHTDIPTHHRPDLLDFRRGELELDRKRNRDKNTYMWPHINLEDLLTPATIPRFLNSRGRNSPCVFANIDWDSTGLGREAMAIRQLRLDAEHTYWMVLETDDLSQYGAVKRIDADDDRNPNATRGLIILEIQERVMEFLVKVCEGILHDKELDLESLKKIPEEPEPPMIPTTKEGVWPSAIDLAIESPYLVPQALLLDRVESLIQSRLREWEDYAWSMREDPAFFVDVVGDWSEHSSTQIQSPSRKAHPDLASAVHRRTFWDRTIFSAINEAYENLVVWNIVCRELKTIKSFRKTQVEGNHARPGDVPGYVEAVQKLKLLLDARIIEKLQRELGFIFPSSPPMRSMFQRHKRLELRSEVPKNDYLLWLGLELYEMKRVPPEILAMELNRVVQHDKKEKDRVTPMVARFFADLGIAYELRSRLRMICPHLFDLKQDEMKERDGLLSAWSRDTGILALYELKMIVGPSHAGKKFLSLGDLGAPPRLPYPINKKRTKDTVETMQVTERNLDELWAKHDEHLKKHLEPEVNALLQSAMPSRGELQRTKDWVEPRTLLRKTGQPAMPSEYVTPSDSGRVSGSTFDLPIRKDKAKTRGLAEEPSTAPTELAFRHEATLQPEIRLKLGKKAYHTLSTLFHKPSTTSQPGEVPWTDFLSAMGAIGFQPEKLYGSVWRFTPKHGTVFGTETPINFHEPHPVSKLPFKTARMYGRRLARHYGVGGGSFVLGGEAA</sequence>
<dbReference type="PANTHER" id="PTHR40788:SF2">
    <property type="entry name" value="CLR5 DOMAIN-CONTAINING PROTEIN"/>
    <property type="match status" value="1"/>
</dbReference>
<dbReference type="PANTHER" id="PTHR40788">
    <property type="entry name" value="CLR5 DOMAIN-CONTAINING PROTEIN-RELATED"/>
    <property type="match status" value="1"/>
</dbReference>
<evidence type="ECO:0000313" key="2">
    <source>
        <dbReference type="EMBL" id="KAF1940134.1"/>
    </source>
</evidence>
<reference evidence="2" key="1">
    <citation type="journal article" date="2020" name="Stud. Mycol.">
        <title>101 Dothideomycetes genomes: a test case for predicting lifestyles and emergence of pathogens.</title>
        <authorList>
            <person name="Haridas S."/>
            <person name="Albert R."/>
            <person name="Binder M."/>
            <person name="Bloem J."/>
            <person name="Labutti K."/>
            <person name="Salamov A."/>
            <person name="Andreopoulos B."/>
            <person name="Baker S."/>
            <person name="Barry K."/>
            <person name="Bills G."/>
            <person name="Bluhm B."/>
            <person name="Cannon C."/>
            <person name="Castanera R."/>
            <person name="Culley D."/>
            <person name="Daum C."/>
            <person name="Ezra D."/>
            <person name="Gonzalez J."/>
            <person name="Henrissat B."/>
            <person name="Kuo A."/>
            <person name="Liang C."/>
            <person name="Lipzen A."/>
            <person name="Lutzoni F."/>
            <person name="Magnuson J."/>
            <person name="Mondo S."/>
            <person name="Nolan M."/>
            <person name="Ohm R."/>
            <person name="Pangilinan J."/>
            <person name="Park H.-J."/>
            <person name="Ramirez L."/>
            <person name="Alfaro M."/>
            <person name="Sun H."/>
            <person name="Tritt A."/>
            <person name="Yoshinaga Y."/>
            <person name="Zwiers L.-H."/>
            <person name="Turgeon B."/>
            <person name="Goodwin S."/>
            <person name="Spatafora J."/>
            <person name="Crous P."/>
            <person name="Grigoriev I."/>
        </authorList>
    </citation>
    <scope>NUCLEOTIDE SEQUENCE</scope>
    <source>
        <strain evidence="2">CBS 161.51</strain>
    </source>
</reference>
<accession>A0A6A5SKG0</accession>
<proteinExistence type="predicted"/>
<gene>
    <name evidence="2" type="ORF">EJ02DRAFT_424234</name>
</gene>